<accession>A0A6A6XQH3</accession>
<organism evidence="1 2">
    <name type="scientific">Melanomma pulvis-pyrius CBS 109.77</name>
    <dbReference type="NCBI Taxonomy" id="1314802"/>
    <lineage>
        <taxon>Eukaryota</taxon>
        <taxon>Fungi</taxon>
        <taxon>Dikarya</taxon>
        <taxon>Ascomycota</taxon>
        <taxon>Pezizomycotina</taxon>
        <taxon>Dothideomycetes</taxon>
        <taxon>Pleosporomycetidae</taxon>
        <taxon>Pleosporales</taxon>
        <taxon>Melanommataceae</taxon>
        <taxon>Melanomma</taxon>
    </lineage>
</organism>
<dbReference type="EMBL" id="MU001780">
    <property type="protein sequence ID" value="KAF2798609.1"/>
    <property type="molecule type" value="Genomic_DNA"/>
</dbReference>
<name>A0A6A6XQH3_9PLEO</name>
<protein>
    <submittedName>
        <fullName evidence="1">Uncharacterized protein</fullName>
    </submittedName>
</protein>
<dbReference type="Proteomes" id="UP000799757">
    <property type="component" value="Unassembled WGS sequence"/>
</dbReference>
<evidence type="ECO:0000313" key="1">
    <source>
        <dbReference type="EMBL" id="KAF2798609.1"/>
    </source>
</evidence>
<dbReference type="OrthoDB" id="4135672at2759"/>
<keyword evidence="2" id="KW-1185">Reference proteome</keyword>
<sequence length="159" mass="18003">MSSPKYKIYRVETHLGLQDPLMGPGTRYHNTLFINTSPSGSGRTIQVIGTISDLNGMTFQEEASPAPESSDAFHQKYYLGQIRSEDYEQVVTLLRAIDPPPRQRVFDTKTLRYVKCKPDGTTYTEGEEEREYWKCTEWTLQRAVPALFGSGLLDTTSIS</sequence>
<reference evidence="1" key="1">
    <citation type="journal article" date="2020" name="Stud. Mycol.">
        <title>101 Dothideomycetes genomes: a test case for predicting lifestyles and emergence of pathogens.</title>
        <authorList>
            <person name="Haridas S."/>
            <person name="Albert R."/>
            <person name="Binder M."/>
            <person name="Bloem J."/>
            <person name="Labutti K."/>
            <person name="Salamov A."/>
            <person name="Andreopoulos B."/>
            <person name="Baker S."/>
            <person name="Barry K."/>
            <person name="Bills G."/>
            <person name="Bluhm B."/>
            <person name="Cannon C."/>
            <person name="Castanera R."/>
            <person name="Culley D."/>
            <person name="Daum C."/>
            <person name="Ezra D."/>
            <person name="Gonzalez J."/>
            <person name="Henrissat B."/>
            <person name="Kuo A."/>
            <person name="Liang C."/>
            <person name="Lipzen A."/>
            <person name="Lutzoni F."/>
            <person name="Magnuson J."/>
            <person name="Mondo S."/>
            <person name="Nolan M."/>
            <person name="Ohm R."/>
            <person name="Pangilinan J."/>
            <person name="Park H.-J."/>
            <person name="Ramirez L."/>
            <person name="Alfaro M."/>
            <person name="Sun H."/>
            <person name="Tritt A."/>
            <person name="Yoshinaga Y."/>
            <person name="Zwiers L.-H."/>
            <person name="Turgeon B."/>
            <person name="Goodwin S."/>
            <person name="Spatafora J."/>
            <person name="Crous P."/>
            <person name="Grigoriev I."/>
        </authorList>
    </citation>
    <scope>NUCLEOTIDE SEQUENCE</scope>
    <source>
        <strain evidence="1">CBS 109.77</strain>
    </source>
</reference>
<gene>
    <name evidence="1" type="ORF">K505DRAFT_321745</name>
</gene>
<dbReference type="Pfam" id="PF20174">
    <property type="entry name" value="DUF6540"/>
    <property type="match status" value="1"/>
</dbReference>
<dbReference type="InterPro" id="IPR046670">
    <property type="entry name" value="DUF6540"/>
</dbReference>
<evidence type="ECO:0000313" key="2">
    <source>
        <dbReference type="Proteomes" id="UP000799757"/>
    </source>
</evidence>
<dbReference type="AlphaFoldDB" id="A0A6A6XQH3"/>
<proteinExistence type="predicted"/>